<feature type="region of interest" description="Disordered" evidence="1">
    <location>
        <begin position="94"/>
        <end position="113"/>
    </location>
</feature>
<sequence>MTEINDLHGPAHFGNGDLYNDSTIVQILADLRQRIPRLIPEDDLKWLDRRFVAPPNLAAARHRLHDHRTVFLRGQPGSGRLTAAKMLLHELRDQSGPFTPLPEEDDLNPNDVHPQSRLLLDLSHSDTAIVNARRAQLPTMRAVLPERHAYLVVVLPDNVDPHADLDLLQHTVPIGKPLGDLVLRRHLDADGIHLTDDDLALPALKAHIDGPMRDIAGLAISVRQAAAANPHASTADWLEGAIAVNDRTVEVAQRINDRPSIRDRAVLLATAMCPDATRDAVFFAAQKLLDVVGPPTGERPRLEQDGYLKQLTTLEIEVNDERVRFASFHYDHTVRVHFWDNYPDLRASFCAWTDHLVELPWLTFTEREDLLDRFLEQALRTNCANEVANLVNRWANAQVRGRPIRLRFAAQALTTGLNDDDHGRWFRDLVYAWATSNQLPHYVGSLLVRVCTEVIAPLYPEQAVVRLHQRARREGTNAPPPTARDALRELTTNDPILFRFLLQRIVDRIEKQRSPVDQALFLDLINSPTLTDTHNRTQPLAADQTVHAQLVRGWYTILRQDPATVSHAVRRWLSTAADTHDPQLLLHIIVDAADHDVQRLATLHVLARDWSHTLNPRSNLPRILTRLIDATQGIHPLGDRLHQGNNTMTRQNRILAAGLATAFALPLVAGLLLNWPFWITAPILATVLAGIYRKLVHPTYTITDHVGELLDTAGLPSNNPIRDLTAHRIAELIEASGNTRVATEIRREFDPPRP</sequence>
<reference evidence="3" key="1">
    <citation type="journal article" date="2019" name="Int. J. Syst. Evol. Microbiol.">
        <title>The Global Catalogue of Microorganisms (GCM) 10K type strain sequencing project: providing services to taxonomists for standard genome sequencing and annotation.</title>
        <authorList>
            <consortium name="The Broad Institute Genomics Platform"/>
            <consortium name="The Broad Institute Genome Sequencing Center for Infectious Disease"/>
            <person name="Wu L."/>
            <person name="Ma J."/>
        </authorList>
    </citation>
    <scope>NUCLEOTIDE SEQUENCE [LARGE SCALE GENOMIC DNA]</scope>
    <source>
        <strain evidence="3">CGMCC 4.7645</strain>
    </source>
</reference>
<organism evidence="2 3">
    <name type="scientific">Amycolatopsis pigmentata</name>
    <dbReference type="NCBI Taxonomy" id="450801"/>
    <lineage>
        <taxon>Bacteria</taxon>
        <taxon>Bacillati</taxon>
        <taxon>Actinomycetota</taxon>
        <taxon>Actinomycetes</taxon>
        <taxon>Pseudonocardiales</taxon>
        <taxon>Pseudonocardiaceae</taxon>
        <taxon>Amycolatopsis</taxon>
    </lineage>
</organism>
<dbReference type="RefSeq" id="WP_378270735.1">
    <property type="nucleotide sequence ID" value="NZ_JBHUKR010000023.1"/>
</dbReference>
<dbReference type="Proteomes" id="UP001597417">
    <property type="component" value="Unassembled WGS sequence"/>
</dbReference>
<evidence type="ECO:0000313" key="2">
    <source>
        <dbReference type="EMBL" id="MFD2421907.1"/>
    </source>
</evidence>
<proteinExistence type="predicted"/>
<accession>A0ABW5G862</accession>
<evidence type="ECO:0000313" key="3">
    <source>
        <dbReference type="Proteomes" id="UP001597417"/>
    </source>
</evidence>
<evidence type="ECO:0000256" key="1">
    <source>
        <dbReference type="SAM" id="MobiDB-lite"/>
    </source>
</evidence>
<protein>
    <recommendedName>
        <fullName evidence="4">ATP-binding protein</fullName>
    </recommendedName>
</protein>
<dbReference type="EMBL" id="JBHUKR010000023">
    <property type="protein sequence ID" value="MFD2421907.1"/>
    <property type="molecule type" value="Genomic_DNA"/>
</dbReference>
<gene>
    <name evidence="2" type="ORF">ACFSXZ_36825</name>
</gene>
<name>A0ABW5G862_9PSEU</name>
<keyword evidence="3" id="KW-1185">Reference proteome</keyword>
<comment type="caution">
    <text evidence="2">The sequence shown here is derived from an EMBL/GenBank/DDBJ whole genome shotgun (WGS) entry which is preliminary data.</text>
</comment>
<evidence type="ECO:0008006" key="4">
    <source>
        <dbReference type="Google" id="ProtNLM"/>
    </source>
</evidence>